<evidence type="ECO:0000313" key="4">
    <source>
        <dbReference type="Proteomes" id="UP001557484"/>
    </source>
</evidence>
<protein>
    <submittedName>
        <fullName evidence="3">Type II secretion system major pseudopilin GspG</fullName>
    </submittedName>
</protein>
<dbReference type="Pfam" id="PF08334">
    <property type="entry name" value="T2SSG"/>
    <property type="match status" value="1"/>
</dbReference>
<feature type="domain" description="Type II secretion system protein GspG C-terminal" evidence="2">
    <location>
        <begin position="34"/>
        <end position="137"/>
    </location>
</feature>
<dbReference type="InterPro" id="IPR010054">
    <property type="entry name" value="Type2_sec_GspG"/>
</dbReference>
<keyword evidence="1" id="KW-0472">Membrane</keyword>
<dbReference type="Gene3D" id="3.30.700.10">
    <property type="entry name" value="Glycoprotein, Type 4 Pilin"/>
    <property type="match status" value="1"/>
</dbReference>
<keyword evidence="1" id="KW-0812">Transmembrane</keyword>
<sequence length="150" mass="16924">MSRHRQQGIKRWEVLLALAISAAIALVVGVMVNKRIGSAMNEQVDNDFRRISMALHQYKLDNNRYPSTEQGLIALFEKPTTAPLTPLWRGPYINRQTLIYDPWNNTYLYESSAAPPGFTVSTLGADGVSGGEELNEDKALRFQSDENYFD</sequence>
<organism evidence="3 4">
    <name type="scientific">Zhongshania arctica</name>
    <dbReference type="NCBI Taxonomy" id="3238302"/>
    <lineage>
        <taxon>Bacteria</taxon>
        <taxon>Pseudomonadati</taxon>
        <taxon>Pseudomonadota</taxon>
        <taxon>Gammaproteobacteria</taxon>
        <taxon>Cellvibrionales</taxon>
        <taxon>Spongiibacteraceae</taxon>
        <taxon>Zhongshania</taxon>
    </lineage>
</organism>
<dbReference type="SUPFAM" id="SSF54523">
    <property type="entry name" value="Pili subunits"/>
    <property type="match status" value="1"/>
</dbReference>
<evidence type="ECO:0000313" key="3">
    <source>
        <dbReference type="EMBL" id="MEX1665898.1"/>
    </source>
</evidence>
<evidence type="ECO:0000259" key="2">
    <source>
        <dbReference type="Pfam" id="PF08334"/>
    </source>
</evidence>
<dbReference type="RefSeq" id="WP_368375992.1">
    <property type="nucleotide sequence ID" value="NZ_JBFRYB010000001.1"/>
</dbReference>
<gene>
    <name evidence="3" type="primary">gspG</name>
    <name evidence="3" type="ORF">AB4875_10390</name>
</gene>
<comment type="caution">
    <text evidence="3">The sequence shown here is derived from an EMBL/GenBank/DDBJ whole genome shotgun (WGS) entry which is preliminary data.</text>
</comment>
<feature type="transmembrane region" description="Helical" evidence="1">
    <location>
        <begin position="12"/>
        <end position="32"/>
    </location>
</feature>
<dbReference type="EMBL" id="JBFRYB010000001">
    <property type="protein sequence ID" value="MEX1665898.1"/>
    <property type="molecule type" value="Genomic_DNA"/>
</dbReference>
<dbReference type="NCBIfam" id="TIGR01710">
    <property type="entry name" value="typeII_sec_gspG"/>
    <property type="match status" value="1"/>
</dbReference>
<proteinExistence type="predicted"/>
<dbReference type="InterPro" id="IPR013545">
    <property type="entry name" value="T2SS_protein-GspG_C"/>
</dbReference>
<dbReference type="InterPro" id="IPR045584">
    <property type="entry name" value="Pilin-like"/>
</dbReference>
<keyword evidence="4" id="KW-1185">Reference proteome</keyword>
<dbReference type="Proteomes" id="UP001557484">
    <property type="component" value="Unassembled WGS sequence"/>
</dbReference>
<name>A0ABV3TW97_9GAMM</name>
<evidence type="ECO:0000256" key="1">
    <source>
        <dbReference type="SAM" id="Phobius"/>
    </source>
</evidence>
<accession>A0ABV3TW97</accession>
<reference evidence="3 4" key="1">
    <citation type="journal article" date="2011" name="Int. J. Syst. Evol. Microbiol.">
        <title>Zhongshania antarctica gen. nov., sp. nov. and Zhongshania guokunii sp. nov., gammaproteobacteria respectively isolated from coastal attached (fast) ice and surface seawater of the Antarctic.</title>
        <authorList>
            <person name="Li H.J."/>
            <person name="Zhang X.Y."/>
            <person name="Chen C.X."/>
            <person name="Zhang Y.J."/>
            <person name="Gao Z.M."/>
            <person name="Yu Y."/>
            <person name="Chen X.L."/>
            <person name="Chen B."/>
            <person name="Zhang Y.Z."/>
        </authorList>
    </citation>
    <scope>NUCLEOTIDE SEQUENCE [LARGE SCALE GENOMIC DNA]</scope>
    <source>
        <strain evidence="3 4">R06B22</strain>
    </source>
</reference>
<keyword evidence="1" id="KW-1133">Transmembrane helix</keyword>